<dbReference type="PANTHER" id="PTHR15460:SF3">
    <property type="entry name" value="PEROXISOMAL MEMBRANE PROTEIN 4"/>
    <property type="match status" value="1"/>
</dbReference>
<accession>A0AA39H410</accession>
<keyword evidence="1" id="KW-0472">Membrane</keyword>
<organism evidence="2 3">
    <name type="scientific">Steinernema hermaphroditum</name>
    <dbReference type="NCBI Taxonomy" id="289476"/>
    <lineage>
        <taxon>Eukaryota</taxon>
        <taxon>Metazoa</taxon>
        <taxon>Ecdysozoa</taxon>
        <taxon>Nematoda</taxon>
        <taxon>Chromadorea</taxon>
        <taxon>Rhabditida</taxon>
        <taxon>Tylenchina</taxon>
        <taxon>Panagrolaimomorpha</taxon>
        <taxon>Strongyloidoidea</taxon>
        <taxon>Steinernematidae</taxon>
        <taxon>Steinernema</taxon>
    </lineage>
</organism>
<dbReference type="InterPro" id="IPR019531">
    <property type="entry name" value="Pmp4"/>
</dbReference>
<dbReference type="GO" id="GO:0005778">
    <property type="term" value="C:peroxisomal membrane"/>
    <property type="evidence" value="ECO:0007669"/>
    <property type="project" value="TreeGrafter"/>
</dbReference>
<gene>
    <name evidence="2" type="ORF">QR680_002554</name>
</gene>
<reference evidence="2" key="1">
    <citation type="submission" date="2023-06" db="EMBL/GenBank/DDBJ databases">
        <title>Genomic analysis of the entomopathogenic nematode Steinernema hermaphroditum.</title>
        <authorList>
            <person name="Schwarz E.M."/>
            <person name="Heppert J.K."/>
            <person name="Baniya A."/>
            <person name="Schwartz H.T."/>
            <person name="Tan C.-H."/>
            <person name="Antoshechkin I."/>
            <person name="Sternberg P.W."/>
            <person name="Goodrich-Blair H."/>
            <person name="Dillman A.R."/>
        </authorList>
    </citation>
    <scope>NUCLEOTIDE SEQUENCE</scope>
    <source>
        <strain evidence="2">PS9179</strain>
        <tissue evidence="2">Whole animal</tissue>
    </source>
</reference>
<keyword evidence="1" id="KW-0812">Transmembrane</keyword>
<keyword evidence="1" id="KW-1133">Transmembrane helix</keyword>
<sequence>MDEFISFAPPNKLRPKPIKAIIRTRKLAMNIVYLIKNWETIGNYILYRLRKQHYLLAAIKGLRNGAVYGTRIRAPHALVMVFLFGEGTILEKLKTVIKLTRMHATNLAKFVFSYKLIHGLLAKLQNGRKEWHSFLAAFIVGYFVFGENNGVNMQINLYLLSRVVVGLARLGVEKQIIPQPKRAVFPWFAAAVWGIVLWLFEYHQGVLQNSLQSSMSYLYHDSNIWNDIRTFILQNK</sequence>
<dbReference type="Pfam" id="PF02466">
    <property type="entry name" value="Tim17"/>
    <property type="match status" value="1"/>
</dbReference>
<dbReference type="EMBL" id="JAUCMV010000005">
    <property type="protein sequence ID" value="KAK0398354.1"/>
    <property type="molecule type" value="Genomic_DNA"/>
</dbReference>
<dbReference type="AlphaFoldDB" id="A0AA39H410"/>
<dbReference type="PANTHER" id="PTHR15460">
    <property type="entry name" value="PEROXISOMAL MEMBRANE PROTEIN 4"/>
    <property type="match status" value="1"/>
</dbReference>
<evidence type="ECO:0000313" key="2">
    <source>
        <dbReference type="EMBL" id="KAK0398354.1"/>
    </source>
</evidence>
<evidence type="ECO:0000256" key="1">
    <source>
        <dbReference type="SAM" id="Phobius"/>
    </source>
</evidence>
<comment type="caution">
    <text evidence="2">The sequence shown here is derived from an EMBL/GenBank/DDBJ whole genome shotgun (WGS) entry which is preliminary data.</text>
</comment>
<evidence type="ECO:0008006" key="4">
    <source>
        <dbReference type="Google" id="ProtNLM"/>
    </source>
</evidence>
<name>A0AA39H410_9BILA</name>
<protein>
    <recommendedName>
        <fullName evidence="4">Peroxisomal membrane protein 4</fullName>
    </recommendedName>
</protein>
<dbReference type="Proteomes" id="UP001175271">
    <property type="component" value="Unassembled WGS sequence"/>
</dbReference>
<feature type="transmembrane region" description="Helical" evidence="1">
    <location>
        <begin position="184"/>
        <end position="200"/>
    </location>
</feature>
<evidence type="ECO:0000313" key="3">
    <source>
        <dbReference type="Proteomes" id="UP001175271"/>
    </source>
</evidence>
<proteinExistence type="predicted"/>
<keyword evidence="3" id="KW-1185">Reference proteome</keyword>
<dbReference type="PIRSF" id="PIRSF013674">
    <property type="entry name" value="PXMP4"/>
    <property type="match status" value="1"/>
</dbReference>